<evidence type="ECO:0000313" key="3">
    <source>
        <dbReference type="EMBL" id="COW20433.1"/>
    </source>
</evidence>
<dbReference type="AlphaFoldDB" id="A0A0U0RCA3"/>
<dbReference type="Proteomes" id="UP000044938">
    <property type="component" value="Unassembled WGS sequence"/>
</dbReference>
<feature type="compositionally biased region" description="Polar residues" evidence="1">
    <location>
        <begin position="40"/>
        <end position="56"/>
    </location>
</feature>
<gene>
    <name evidence="3" type="ORF">ERS007703_03051</name>
    <name evidence="2" type="ORF">ERS007720_00392</name>
    <name evidence="4" type="ORF">ERS007739_02408</name>
</gene>
<protein>
    <submittedName>
        <fullName evidence="3">Uncharacterized protein</fullName>
    </submittedName>
</protein>
<organism evidence="3 5">
    <name type="scientific">Mycobacterium tuberculosis</name>
    <dbReference type="NCBI Taxonomy" id="1773"/>
    <lineage>
        <taxon>Bacteria</taxon>
        <taxon>Bacillati</taxon>
        <taxon>Actinomycetota</taxon>
        <taxon>Actinomycetes</taxon>
        <taxon>Mycobacteriales</taxon>
        <taxon>Mycobacteriaceae</taxon>
        <taxon>Mycobacterium</taxon>
        <taxon>Mycobacterium tuberculosis complex</taxon>
    </lineage>
</organism>
<evidence type="ECO:0000256" key="1">
    <source>
        <dbReference type="SAM" id="MobiDB-lite"/>
    </source>
</evidence>
<evidence type="ECO:0000313" key="7">
    <source>
        <dbReference type="Proteomes" id="UP000044938"/>
    </source>
</evidence>
<reference evidence="4" key="3">
    <citation type="submission" date="2015-03" db="EMBL/GenBank/DDBJ databases">
        <authorList>
            <consortium name="Pathogen Informatics"/>
            <person name="Murphy D."/>
        </authorList>
    </citation>
    <scope>NUCLEOTIDE SEQUENCE</scope>
    <source>
        <strain evidence="4">N09902308</strain>
    </source>
</reference>
<name>A0A0U0RCA3_MYCTX</name>
<evidence type="ECO:0000313" key="6">
    <source>
        <dbReference type="Proteomes" id="UP000039021"/>
    </source>
</evidence>
<dbReference type="Proteomes" id="UP000039021">
    <property type="component" value="Unassembled WGS sequence"/>
</dbReference>
<evidence type="ECO:0000313" key="4">
    <source>
        <dbReference type="EMBL" id="COY30477.1"/>
    </source>
</evidence>
<dbReference type="EMBL" id="CSAJ01000027">
    <property type="protein sequence ID" value="COV51891.1"/>
    <property type="molecule type" value="Genomic_DNA"/>
</dbReference>
<reference evidence="5 6" key="1">
    <citation type="submission" date="2015-03" db="EMBL/GenBank/DDBJ databases">
        <authorList>
            <consortium name="Pathogen Informatics"/>
        </authorList>
    </citation>
    <scope>NUCLEOTIDE SEQUENCE [LARGE SCALE GENOMIC DNA]</scope>
    <source>
        <strain evidence="5">K00500041</strain>
        <strain evidence="2 7">M09401471</strain>
        <strain evidence="6">N09902308</strain>
    </source>
</reference>
<dbReference type="Proteomes" id="UP000038802">
    <property type="component" value="Unassembled WGS sequence"/>
</dbReference>
<dbReference type="EMBL" id="CSAE01000381">
    <property type="protein sequence ID" value="COW20433.1"/>
    <property type="molecule type" value="Genomic_DNA"/>
</dbReference>
<evidence type="ECO:0000313" key="5">
    <source>
        <dbReference type="Proteomes" id="UP000038802"/>
    </source>
</evidence>
<dbReference type="EMBL" id="CSBK01001096">
    <property type="protein sequence ID" value="COY30477.1"/>
    <property type="molecule type" value="Genomic_DNA"/>
</dbReference>
<evidence type="ECO:0000313" key="2">
    <source>
        <dbReference type="EMBL" id="COV51891.1"/>
    </source>
</evidence>
<feature type="region of interest" description="Disordered" evidence="1">
    <location>
        <begin position="36"/>
        <end position="65"/>
    </location>
</feature>
<sequence>MKASGSVTQMASGASRLSLAADLSTIRTSALGGIAAAKSSGMTTTSPRSTFGSGRSKSTDGKMWASHRGNHQFHRSNIAINAGTSTSRTTVASTAIATAHATPISATSGMPANANPQNTAIMINAALVIVRALVRTPYATASRVWPVCRNRSRIRVSRKIS</sequence>
<proteinExistence type="predicted"/>
<reference evidence="3" key="2">
    <citation type="submission" date="2015-03" db="EMBL/GenBank/DDBJ databases">
        <authorList>
            <person name="Murphy D."/>
        </authorList>
    </citation>
    <scope>NUCLEOTIDE SEQUENCE [LARGE SCALE GENOMIC DNA]</scope>
    <source>
        <strain evidence="3">K00500041</strain>
    </source>
</reference>
<accession>A0A0U0RCA3</accession>